<sequence>MWFLRILTPTRTPISMPKNNVVLLVIVQRRNSLLSTRHKKIASL</sequence>
<protein>
    <submittedName>
        <fullName evidence="1">Uncharacterized protein MANES_07G110200</fullName>
    </submittedName>
</protein>
<name>A0A2P2LQ01_RHIMU</name>
<dbReference type="EMBL" id="GGEC01039541">
    <property type="protein sequence ID" value="MBX20025.1"/>
    <property type="molecule type" value="Transcribed_RNA"/>
</dbReference>
<accession>A0A2P2LQ01</accession>
<dbReference type="AlphaFoldDB" id="A0A2P2LQ01"/>
<dbReference type="EMBL" id="GGEC01039549">
    <property type="protein sequence ID" value="MBX20033.1"/>
    <property type="molecule type" value="Transcribed_RNA"/>
</dbReference>
<reference evidence="1" key="1">
    <citation type="submission" date="2018-02" db="EMBL/GenBank/DDBJ databases">
        <title>Rhizophora mucronata_Transcriptome.</title>
        <authorList>
            <person name="Meera S.P."/>
            <person name="Sreeshan A."/>
            <person name="Augustine A."/>
        </authorList>
    </citation>
    <scope>NUCLEOTIDE SEQUENCE</scope>
    <source>
        <tissue evidence="1">Leaf</tissue>
    </source>
</reference>
<organism evidence="1">
    <name type="scientific">Rhizophora mucronata</name>
    <name type="common">Asiatic mangrove</name>
    <dbReference type="NCBI Taxonomy" id="61149"/>
    <lineage>
        <taxon>Eukaryota</taxon>
        <taxon>Viridiplantae</taxon>
        <taxon>Streptophyta</taxon>
        <taxon>Embryophyta</taxon>
        <taxon>Tracheophyta</taxon>
        <taxon>Spermatophyta</taxon>
        <taxon>Magnoliopsida</taxon>
        <taxon>eudicotyledons</taxon>
        <taxon>Gunneridae</taxon>
        <taxon>Pentapetalae</taxon>
        <taxon>rosids</taxon>
        <taxon>fabids</taxon>
        <taxon>Malpighiales</taxon>
        <taxon>Rhizophoraceae</taxon>
        <taxon>Rhizophora</taxon>
    </lineage>
</organism>
<evidence type="ECO:0000313" key="1">
    <source>
        <dbReference type="EMBL" id="MBX20033.1"/>
    </source>
</evidence>
<proteinExistence type="predicted"/>